<accession>A0A7R7W9D4</accession>
<dbReference type="RefSeq" id="XP_041542568.1">
    <property type="nucleotide sequence ID" value="XM_041688821.1"/>
</dbReference>
<protein>
    <submittedName>
        <fullName evidence="2">Uncharacterized protein</fullName>
    </submittedName>
</protein>
<dbReference type="Proteomes" id="UP000661280">
    <property type="component" value="Chromosome 4"/>
</dbReference>
<organism evidence="2 3">
    <name type="scientific">Aspergillus kawachii</name>
    <name type="common">White koji mold</name>
    <name type="synonym">Aspergillus awamori var. kawachi</name>
    <dbReference type="NCBI Taxonomy" id="1069201"/>
    <lineage>
        <taxon>Eukaryota</taxon>
        <taxon>Fungi</taxon>
        <taxon>Dikarya</taxon>
        <taxon>Ascomycota</taxon>
        <taxon>Pezizomycotina</taxon>
        <taxon>Eurotiomycetes</taxon>
        <taxon>Eurotiomycetidae</taxon>
        <taxon>Eurotiales</taxon>
        <taxon>Aspergillaceae</taxon>
        <taxon>Aspergillus</taxon>
        <taxon>Aspergillus subgen. Circumdati</taxon>
    </lineage>
</organism>
<feature type="region of interest" description="Disordered" evidence="1">
    <location>
        <begin position="1"/>
        <end position="23"/>
    </location>
</feature>
<dbReference type="GeneID" id="64960127"/>
<feature type="compositionally biased region" description="Polar residues" evidence="1">
    <location>
        <begin position="1"/>
        <end position="11"/>
    </location>
</feature>
<sequence length="215" mass="23668">MRTQAPENCQSAEEEKKKELSSQNSSHCMAAGLFGRVVADEGHMLKTISTRVHQVIDICGFLTILYKEEWDDIAAASPGSGNEEYQQYAAQETTEPAPLFLLSPNRFVKLIRKGHLEARAGHYVLKAIMPLICLRRDMGERMDIDGQRVCVIGGEIPPIKVGTVKLRYPPAVQEDHDLMYNGLTQRLKGVGGALEKLTAEDIQGAGGTMDTTAVR</sequence>
<evidence type="ECO:0000313" key="2">
    <source>
        <dbReference type="EMBL" id="BCR98805.1"/>
    </source>
</evidence>
<dbReference type="OrthoDB" id="4511056at2759"/>
<dbReference type="EMBL" id="AP024428">
    <property type="protein sequence ID" value="BCR98805.1"/>
    <property type="molecule type" value="Genomic_DNA"/>
</dbReference>
<dbReference type="KEGG" id="aluc:AKAW2_40488A"/>
<dbReference type="AlphaFoldDB" id="A0A7R7W9D4"/>
<gene>
    <name evidence="2" type="ORF">AKAW2_40488A</name>
</gene>
<name>A0A7R7W9D4_ASPKA</name>
<keyword evidence="3" id="KW-1185">Reference proteome</keyword>
<evidence type="ECO:0000256" key="1">
    <source>
        <dbReference type="SAM" id="MobiDB-lite"/>
    </source>
</evidence>
<reference evidence="2" key="1">
    <citation type="submission" date="2021-01" db="EMBL/GenBank/DDBJ databases">
        <authorList>
            <consortium name="Aspergillus luchuensis mut. kawachii IFO 4304 genome sequencing consortium"/>
            <person name="Kazuki M."/>
            <person name="Futagami T."/>
        </authorList>
    </citation>
    <scope>NUCLEOTIDE SEQUENCE</scope>
    <source>
        <strain evidence="2">IFO 4308</strain>
    </source>
</reference>
<reference evidence="2" key="2">
    <citation type="submission" date="2021-02" db="EMBL/GenBank/DDBJ databases">
        <title>Aspergillus luchuensis mut. kawachii IFO 4304 genome sequence.</title>
        <authorList>
            <person name="Mori K."/>
            <person name="Kadooka C."/>
            <person name="Goto M."/>
            <person name="Futagami T."/>
        </authorList>
    </citation>
    <scope>NUCLEOTIDE SEQUENCE</scope>
    <source>
        <strain evidence="2">IFO 4308</strain>
    </source>
</reference>
<evidence type="ECO:0000313" key="3">
    <source>
        <dbReference type="Proteomes" id="UP000661280"/>
    </source>
</evidence>
<proteinExistence type="predicted"/>